<feature type="compositionally biased region" description="Basic and acidic residues" evidence="1">
    <location>
        <begin position="91"/>
        <end position="112"/>
    </location>
</feature>
<evidence type="ECO:0000313" key="2">
    <source>
        <dbReference type="EMBL" id="PKX92171.1"/>
    </source>
</evidence>
<evidence type="ECO:0000313" key="3">
    <source>
        <dbReference type="Proteomes" id="UP000234474"/>
    </source>
</evidence>
<accession>A0A2I1C3L3</accession>
<dbReference type="AlphaFoldDB" id="A0A2I1C3L3"/>
<dbReference type="RefSeq" id="XP_024680766.1">
    <property type="nucleotide sequence ID" value="XM_024821494.1"/>
</dbReference>
<keyword evidence="3" id="KW-1185">Reference proteome</keyword>
<name>A0A2I1C3L3_ASPN1</name>
<sequence>MYEGRGRPYSRYVRSPTRENHYFLSCSADAIIWVETIAPDRSYQALPILARQITERIRLILLFLLRRRNRPFDPARSPHCHREGRNILGDDGARANRRTLSDSDTRQNDDIRANPAVILDEDGMAEFHKLPPRQDTRVVAGGDDADVRSYLDPVTNDDEAGVQHSETDLSVSPAYATSTNRRTWRQRTSN</sequence>
<evidence type="ECO:0000256" key="1">
    <source>
        <dbReference type="SAM" id="MobiDB-lite"/>
    </source>
</evidence>
<dbReference type="OrthoDB" id="10636942at2759"/>
<reference evidence="3" key="1">
    <citation type="journal article" date="2018" name="Proc. Natl. Acad. Sci. U.S.A.">
        <title>Linking secondary metabolites to gene clusters through genome sequencing of six diverse Aspergillus species.</title>
        <authorList>
            <person name="Kaerboelling I."/>
            <person name="Vesth T.C."/>
            <person name="Frisvad J.C."/>
            <person name="Nybo J.L."/>
            <person name="Theobald S."/>
            <person name="Kuo A."/>
            <person name="Bowyer P."/>
            <person name="Matsuda Y."/>
            <person name="Mondo S."/>
            <person name="Lyhne E.K."/>
            <person name="Kogle M.E."/>
            <person name="Clum A."/>
            <person name="Lipzen A."/>
            <person name="Salamov A."/>
            <person name="Ngan C.Y."/>
            <person name="Daum C."/>
            <person name="Chiniquy J."/>
            <person name="Barry K."/>
            <person name="LaButti K."/>
            <person name="Haridas S."/>
            <person name="Simmons B.A."/>
            <person name="Magnuson J.K."/>
            <person name="Mortensen U.H."/>
            <person name="Larsen T.O."/>
            <person name="Grigoriev I.V."/>
            <person name="Baker S.E."/>
            <person name="Andersen M.R."/>
        </authorList>
    </citation>
    <scope>NUCLEOTIDE SEQUENCE [LARGE SCALE GENOMIC DNA]</scope>
    <source>
        <strain evidence="3">IBT 16806</strain>
    </source>
</reference>
<protein>
    <submittedName>
        <fullName evidence="2">Uncharacterized protein</fullName>
    </submittedName>
</protein>
<dbReference type="VEuPathDB" id="FungiDB:P174DRAFT_262482"/>
<dbReference type="EMBL" id="MSZS01000006">
    <property type="protein sequence ID" value="PKX92171.1"/>
    <property type="molecule type" value="Genomic_DNA"/>
</dbReference>
<dbReference type="GeneID" id="36528820"/>
<comment type="caution">
    <text evidence="2">The sequence shown here is derived from an EMBL/GenBank/DDBJ whole genome shotgun (WGS) entry which is preliminary data.</text>
</comment>
<proteinExistence type="predicted"/>
<gene>
    <name evidence="2" type="ORF">P174DRAFT_262482</name>
</gene>
<feature type="region of interest" description="Disordered" evidence="1">
    <location>
        <begin position="75"/>
        <end position="113"/>
    </location>
</feature>
<dbReference type="Proteomes" id="UP000234474">
    <property type="component" value="Unassembled WGS sequence"/>
</dbReference>
<organism evidence="2 3">
    <name type="scientific">Aspergillus novofumigatus (strain IBT 16806)</name>
    <dbReference type="NCBI Taxonomy" id="1392255"/>
    <lineage>
        <taxon>Eukaryota</taxon>
        <taxon>Fungi</taxon>
        <taxon>Dikarya</taxon>
        <taxon>Ascomycota</taxon>
        <taxon>Pezizomycotina</taxon>
        <taxon>Eurotiomycetes</taxon>
        <taxon>Eurotiomycetidae</taxon>
        <taxon>Eurotiales</taxon>
        <taxon>Aspergillaceae</taxon>
        <taxon>Aspergillus</taxon>
        <taxon>Aspergillus subgen. Fumigati</taxon>
    </lineage>
</organism>